<sequence>MYCSYYRKEHPLLAVSPQMIMLDKAFLWGAVFSLTVPNLPSKQQGVSSLSAEANRMFTSLGASQSWMLFQRKTKLKHAKLAAE</sequence>
<reference evidence="1" key="1">
    <citation type="submission" date="2021-03" db="EMBL/GenBank/DDBJ databases">
        <title>Draft genome sequence of rust myrtle Austropuccinia psidii MF-1, a brazilian biotype.</title>
        <authorList>
            <person name="Quecine M.C."/>
            <person name="Pachon D.M.R."/>
            <person name="Bonatelli M.L."/>
            <person name="Correr F.H."/>
            <person name="Franceschini L.M."/>
            <person name="Leite T.F."/>
            <person name="Margarido G.R.A."/>
            <person name="Almeida C.A."/>
            <person name="Ferrarezi J.A."/>
            <person name="Labate C.A."/>
        </authorList>
    </citation>
    <scope>NUCLEOTIDE SEQUENCE</scope>
    <source>
        <strain evidence="1">MF-1</strain>
    </source>
</reference>
<evidence type="ECO:0000313" key="2">
    <source>
        <dbReference type="Proteomes" id="UP000765509"/>
    </source>
</evidence>
<protein>
    <submittedName>
        <fullName evidence="1">Uncharacterized protein</fullName>
    </submittedName>
</protein>
<organism evidence="1 2">
    <name type="scientific">Austropuccinia psidii MF-1</name>
    <dbReference type="NCBI Taxonomy" id="1389203"/>
    <lineage>
        <taxon>Eukaryota</taxon>
        <taxon>Fungi</taxon>
        <taxon>Dikarya</taxon>
        <taxon>Basidiomycota</taxon>
        <taxon>Pucciniomycotina</taxon>
        <taxon>Pucciniomycetes</taxon>
        <taxon>Pucciniales</taxon>
        <taxon>Sphaerophragmiaceae</taxon>
        <taxon>Austropuccinia</taxon>
    </lineage>
</organism>
<keyword evidence="2" id="KW-1185">Reference proteome</keyword>
<name>A0A9Q3EM38_9BASI</name>
<comment type="caution">
    <text evidence="1">The sequence shown here is derived from an EMBL/GenBank/DDBJ whole genome shotgun (WGS) entry which is preliminary data.</text>
</comment>
<evidence type="ECO:0000313" key="1">
    <source>
        <dbReference type="EMBL" id="MBW0519962.1"/>
    </source>
</evidence>
<proteinExistence type="predicted"/>
<dbReference type="Proteomes" id="UP000765509">
    <property type="component" value="Unassembled WGS sequence"/>
</dbReference>
<dbReference type="EMBL" id="AVOT02027753">
    <property type="protein sequence ID" value="MBW0519962.1"/>
    <property type="molecule type" value="Genomic_DNA"/>
</dbReference>
<dbReference type="AlphaFoldDB" id="A0A9Q3EM38"/>
<gene>
    <name evidence="1" type="ORF">O181_059677</name>
</gene>
<accession>A0A9Q3EM38</accession>